<comment type="caution">
    <text evidence="1">The sequence shown here is derived from an EMBL/GenBank/DDBJ whole genome shotgun (WGS) entry which is preliminary data.</text>
</comment>
<gene>
    <name evidence="1" type="ORF">OLEA9_A027893</name>
</gene>
<evidence type="ECO:0000313" key="1">
    <source>
        <dbReference type="EMBL" id="CAA2976129.1"/>
    </source>
</evidence>
<protein>
    <submittedName>
        <fullName evidence="1">Ankyrin repeat-containing NPR4-like</fullName>
    </submittedName>
</protein>
<dbReference type="PANTHER" id="PTHR24177:SF292">
    <property type="entry name" value="ANKYRIN REPEAT FAMILY PROTEIN-RELATED"/>
    <property type="match status" value="1"/>
</dbReference>
<sequence length="117" mass="12951">MILAQILTLKSYEISNLFSEIPILNDAAKIGNVEFLTLLTRSYPDLVHKSDSNNYTIFHLAVIYRQEKVFSLIHHTGAIKDILMLNIDNSGNNILHLAATLAPSSRLNSVSGAALQM</sequence>
<reference evidence="1 2" key="1">
    <citation type="submission" date="2019-12" db="EMBL/GenBank/DDBJ databases">
        <authorList>
            <person name="Alioto T."/>
            <person name="Alioto T."/>
            <person name="Gomez Garrido J."/>
        </authorList>
    </citation>
    <scope>NUCLEOTIDE SEQUENCE [LARGE SCALE GENOMIC DNA]</scope>
</reference>
<keyword evidence="2" id="KW-1185">Reference proteome</keyword>
<organism evidence="1 2">
    <name type="scientific">Olea europaea subsp. europaea</name>
    <dbReference type="NCBI Taxonomy" id="158383"/>
    <lineage>
        <taxon>Eukaryota</taxon>
        <taxon>Viridiplantae</taxon>
        <taxon>Streptophyta</taxon>
        <taxon>Embryophyta</taxon>
        <taxon>Tracheophyta</taxon>
        <taxon>Spermatophyta</taxon>
        <taxon>Magnoliopsida</taxon>
        <taxon>eudicotyledons</taxon>
        <taxon>Gunneridae</taxon>
        <taxon>Pentapetalae</taxon>
        <taxon>asterids</taxon>
        <taxon>lamiids</taxon>
        <taxon>Lamiales</taxon>
        <taxon>Oleaceae</taxon>
        <taxon>Oleeae</taxon>
        <taxon>Olea</taxon>
    </lineage>
</organism>
<dbReference type="Proteomes" id="UP000594638">
    <property type="component" value="Unassembled WGS sequence"/>
</dbReference>
<dbReference type="PANTHER" id="PTHR24177">
    <property type="entry name" value="CASKIN"/>
    <property type="match status" value="1"/>
</dbReference>
<dbReference type="Gramene" id="OE9A027893T1">
    <property type="protein sequence ID" value="OE9A027893C1"/>
    <property type="gene ID" value="OE9A027893"/>
</dbReference>
<dbReference type="AlphaFoldDB" id="A0A8S0RB82"/>
<dbReference type="OrthoDB" id="1921232at2759"/>
<accession>A0A8S0RB82</accession>
<dbReference type="SUPFAM" id="SSF48403">
    <property type="entry name" value="Ankyrin repeat"/>
    <property type="match status" value="1"/>
</dbReference>
<dbReference type="EMBL" id="CACTIH010002362">
    <property type="protein sequence ID" value="CAA2976129.1"/>
    <property type="molecule type" value="Genomic_DNA"/>
</dbReference>
<name>A0A8S0RB82_OLEEU</name>
<proteinExistence type="predicted"/>
<dbReference type="InterPro" id="IPR036770">
    <property type="entry name" value="Ankyrin_rpt-contain_sf"/>
</dbReference>
<dbReference type="GO" id="GO:0016020">
    <property type="term" value="C:membrane"/>
    <property type="evidence" value="ECO:0007669"/>
    <property type="project" value="TreeGrafter"/>
</dbReference>
<dbReference type="Gene3D" id="1.25.40.20">
    <property type="entry name" value="Ankyrin repeat-containing domain"/>
    <property type="match status" value="1"/>
</dbReference>
<evidence type="ECO:0000313" key="2">
    <source>
        <dbReference type="Proteomes" id="UP000594638"/>
    </source>
</evidence>